<proteinExistence type="predicted"/>
<evidence type="ECO:0000259" key="2">
    <source>
        <dbReference type="Pfam" id="PF23374"/>
    </source>
</evidence>
<dbReference type="InterPro" id="IPR055522">
    <property type="entry name" value="DUF7096"/>
</dbReference>
<evidence type="ECO:0000259" key="4">
    <source>
        <dbReference type="Pfam" id="PF23379"/>
    </source>
</evidence>
<accession>V4J1J2</accession>
<dbReference type="Pfam" id="PF23375">
    <property type="entry name" value="DUF7094"/>
    <property type="match status" value="1"/>
</dbReference>
<dbReference type="EMBL" id="ASGZ01000013">
    <property type="protein sequence ID" value="ESP89292.1"/>
    <property type="molecule type" value="Genomic_DNA"/>
</dbReference>
<dbReference type="Pfam" id="PF23374">
    <property type="entry name" value="Fn3_arc"/>
    <property type="match status" value="1"/>
</dbReference>
<dbReference type="RefSeq" id="WP_023393534.1">
    <property type="nucleotide sequence ID" value="NZ_ASGZ01000013.1"/>
</dbReference>
<keyword evidence="6" id="KW-1185">Reference proteome</keyword>
<dbReference type="PATRIC" id="fig|1324957.4.peg.957"/>
<organism evidence="5 6">
    <name type="scientific">Candidatus Halobonum tyrrellensis G22</name>
    <dbReference type="NCBI Taxonomy" id="1324957"/>
    <lineage>
        <taxon>Archaea</taxon>
        <taxon>Methanobacteriati</taxon>
        <taxon>Methanobacteriota</taxon>
        <taxon>Stenosarchaea group</taxon>
        <taxon>Halobacteria</taxon>
        <taxon>Halobacteriales</taxon>
        <taxon>Haloferacaceae</taxon>
        <taxon>Candidatus Halobonum</taxon>
    </lineage>
</organism>
<name>V4J1J2_9EURY</name>
<dbReference type="InterPro" id="IPR055520">
    <property type="entry name" value="DUF7094"/>
</dbReference>
<reference evidence="5 6" key="1">
    <citation type="journal article" date="2013" name="Genome Announc.">
        <title>Draft Genome Sequence of 'Candidatus Halobonum tyrrellensis' Strain G22, Isolated from the Hypersaline Waters of Lake Tyrrell, Australia.</title>
        <authorList>
            <person name="Ugalde J.A."/>
            <person name="Narasingarao P."/>
            <person name="Kuo S."/>
            <person name="Podell S."/>
            <person name="Allen E.E."/>
        </authorList>
    </citation>
    <scope>NUCLEOTIDE SEQUENCE [LARGE SCALE GENOMIC DNA]</scope>
    <source>
        <strain evidence="5 6">G22</strain>
    </source>
</reference>
<comment type="caution">
    <text evidence="5">The sequence shown here is derived from an EMBL/GenBank/DDBJ whole genome shotgun (WGS) entry which is preliminary data.</text>
</comment>
<feature type="region of interest" description="Disordered" evidence="1">
    <location>
        <begin position="464"/>
        <end position="487"/>
    </location>
</feature>
<dbReference type="OrthoDB" id="201701at2157"/>
<evidence type="ECO:0000313" key="5">
    <source>
        <dbReference type="EMBL" id="ESP89292.1"/>
    </source>
</evidence>
<feature type="domain" description="DUF7094" evidence="3">
    <location>
        <begin position="265"/>
        <end position="367"/>
    </location>
</feature>
<dbReference type="AlphaFoldDB" id="V4J1J2"/>
<dbReference type="STRING" id="1324957.K933_04721"/>
<protein>
    <submittedName>
        <fullName evidence="5">Uncharacterized protein</fullName>
    </submittedName>
</protein>
<feature type="domain" description="Fibronectin-III type-like" evidence="2">
    <location>
        <begin position="371"/>
        <end position="443"/>
    </location>
</feature>
<sequence>MRASPVLAALLLVCVAVVGGVTPLAGTVRPDAPARNAAAVGTGTVGASVPGVAADADGNATPAADSSGVDAPLPPTDASVADPVPVAAVNATNVTGTVNVSRVLWLPSGATPVTRMDSVTIDAGVAVSFGTNRSAERMETIAVRERVRSADGAEARSQAILDGMNAVERRAVTLRTRSRSTVRSYANGELTATDLVVERARIRAEAGALANRVRLLSTLAEDVEGFSLNTGRTQSLLYDLETFGGPVTDRAVAALRGSGDATRLYVSATGTNVVVTTVTDGEYVRETYRGDLRNLDGSSIQPAVAQAVTARSYPEIWDARTATSGSGRGGTFIYRVAYPGGQLTAFVDGGSERVFEEHQRINLTTFPSTTVANNTQNGLTLSVNRSYAGGPIRLELTDASTGEPVDGTVQLGRGEDSTTVGRTGEDGVLWALSPRGTYYVTAVEIGTPNAVIVETSPVEPETVADTFDASEVGDNGTATTPTSGGTQ</sequence>
<gene>
    <name evidence="5" type="ORF">K933_04721</name>
</gene>
<evidence type="ECO:0000256" key="1">
    <source>
        <dbReference type="SAM" id="MobiDB-lite"/>
    </source>
</evidence>
<dbReference type="InterPro" id="IPR056397">
    <property type="entry name" value="Fn3_arc"/>
</dbReference>
<feature type="domain" description="DUF7096" evidence="4">
    <location>
        <begin position="2"/>
        <end position="258"/>
    </location>
</feature>
<feature type="compositionally biased region" description="Polar residues" evidence="1">
    <location>
        <begin position="476"/>
        <end position="487"/>
    </location>
</feature>
<dbReference type="Proteomes" id="UP000017840">
    <property type="component" value="Unassembled WGS sequence"/>
</dbReference>
<evidence type="ECO:0000313" key="6">
    <source>
        <dbReference type="Proteomes" id="UP000017840"/>
    </source>
</evidence>
<evidence type="ECO:0000259" key="3">
    <source>
        <dbReference type="Pfam" id="PF23375"/>
    </source>
</evidence>
<dbReference type="Pfam" id="PF23379">
    <property type="entry name" value="DUF7096"/>
    <property type="match status" value="1"/>
</dbReference>
<dbReference type="eggNOG" id="arCOG03052">
    <property type="taxonomic scope" value="Archaea"/>
</dbReference>